<evidence type="ECO:0000256" key="1">
    <source>
        <dbReference type="ARBA" id="ARBA00005384"/>
    </source>
</evidence>
<evidence type="ECO:0000313" key="8">
    <source>
        <dbReference type="Proteomes" id="UP001597101"/>
    </source>
</evidence>
<dbReference type="InterPro" id="IPR000524">
    <property type="entry name" value="Tscrpt_reg_HTH_GntR"/>
</dbReference>
<dbReference type="EMBL" id="JBHTJV010000025">
    <property type="protein sequence ID" value="MFD0917766.1"/>
    <property type="molecule type" value="Genomic_DNA"/>
</dbReference>
<dbReference type="PANTHER" id="PTHR46577">
    <property type="entry name" value="HTH-TYPE TRANSCRIPTIONAL REGULATORY PROTEIN GABR"/>
    <property type="match status" value="1"/>
</dbReference>
<evidence type="ECO:0000313" key="7">
    <source>
        <dbReference type="EMBL" id="MFD0917766.1"/>
    </source>
</evidence>
<evidence type="ECO:0000259" key="6">
    <source>
        <dbReference type="PROSITE" id="PS50949"/>
    </source>
</evidence>
<dbReference type="Gene3D" id="1.10.10.10">
    <property type="entry name" value="Winged helix-like DNA-binding domain superfamily/Winged helix DNA-binding domain"/>
    <property type="match status" value="1"/>
</dbReference>
<feature type="domain" description="HTH gntR-type" evidence="6">
    <location>
        <begin position="14"/>
        <end position="82"/>
    </location>
</feature>
<dbReference type="InterPro" id="IPR051446">
    <property type="entry name" value="HTH_trans_reg/aminotransferase"/>
</dbReference>
<dbReference type="PROSITE" id="PS50949">
    <property type="entry name" value="HTH_GNTR"/>
    <property type="match status" value="1"/>
</dbReference>
<organism evidence="7 8">
    <name type="scientific">Pseudahrensia aquimaris</name>
    <dbReference type="NCBI Taxonomy" id="744461"/>
    <lineage>
        <taxon>Bacteria</taxon>
        <taxon>Pseudomonadati</taxon>
        <taxon>Pseudomonadota</taxon>
        <taxon>Alphaproteobacteria</taxon>
        <taxon>Hyphomicrobiales</taxon>
        <taxon>Ahrensiaceae</taxon>
        <taxon>Pseudahrensia</taxon>
    </lineage>
</organism>
<dbReference type="InterPro" id="IPR036390">
    <property type="entry name" value="WH_DNA-bd_sf"/>
</dbReference>
<keyword evidence="3" id="KW-0805">Transcription regulation</keyword>
<dbReference type="CDD" id="cd00609">
    <property type="entry name" value="AAT_like"/>
    <property type="match status" value="1"/>
</dbReference>
<dbReference type="SUPFAM" id="SSF53383">
    <property type="entry name" value="PLP-dependent transferases"/>
    <property type="match status" value="1"/>
</dbReference>
<evidence type="ECO:0000256" key="4">
    <source>
        <dbReference type="ARBA" id="ARBA00023125"/>
    </source>
</evidence>
<dbReference type="RefSeq" id="WP_377213618.1">
    <property type="nucleotide sequence ID" value="NZ_JBHTJV010000025.1"/>
</dbReference>
<reference evidence="8" key="1">
    <citation type="journal article" date="2019" name="Int. J. Syst. Evol. Microbiol.">
        <title>The Global Catalogue of Microorganisms (GCM) 10K type strain sequencing project: providing services to taxonomists for standard genome sequencing and annotation.</title>
        <authorList>
            <consortium name="The Broad Institute Genomics Platform"/>
            <consortium name="The Broad Institute Genome Sequencing Center for Infectious Disease"/>
            <person name="Wu L."/>
            <person name="Ma J."/>
        </authorList>
    </citation>
    <scope>NUCLEOTIDE SEQUENCE [LARGE SCALE GENOMIC DNA]</scope>
    <source>
        <strain evidence="8">CCUG 60023</strain>
    </source>
</reference>
<protein>
    <submittedName>
        <fullName evidence="7">PLP-dependent aminotransferase family protein</fullName>
    </submittedName>
</protein>
<keyword evidence="8" id="KW-1185">Reference proteome</keyword>
<dbReference type="InterPro" id="IPR004839">
    <property type="entry name" value="Aminotransferase_I/II_large"/>
</dbReference>
<dbReference type="SUPFAM" id="SSF46785">
    <property type="entry name" value="Winged helix' DNA-binding domain"/>
    <property type="match status" value="1"/>
</dbReference>
<dbReference type="CDD" id="cd07377">
    <property type="entry name" value="WHTH_GntR"/>
    <property type="match status" value="1"/>
</dbReference>
<gene>
    <name evidence="7" type="ORF">ACFQ14_15285</name>
</gene>
<keyword evidence="7" id="KW-0032">Aminotransferase</keyword>
<keyword evidence="2" id="KW-0663">Pyridoxal phosphate</keyword>
<evidence type="ECO:0000256" key="5">
    <source>
        <dbReference type="ARBA" id="ARBA00023163"/>
    </source>
</evidence>
<dbReference type="Proteomes" id="UP001597101">
    <property type="component" value="Unassembled WGS sequence"/>
</dbReference>
<comment type="caution">
    <text evidence="7">The sequence shown here is derived from an EMBL/GenBank/DDBJ whole genome shotgun (WGS) entry which is preliminary data.</text>
</comment>
<dbReference type="InterPro" id="IPR036388">
    <property type="entry name" value="WH-like_DNA-bd_sf"/>
</dbReference>
<dbReference type="Gene3D" id="3.40.640.10">
    <property type="entry name" value="Type I PLP-dependent aspartate aminotransferase-like (Major domain)"/>
    <property type="match status" value="1"/>
</dbReference>
<dbReference type="Pfam" id="PF00392">
    <property type="entry name" value="GntR"/>
    <property type="match status" value="1"/>
</dbReference>
<sequence length="491" mass="55151">MRDFLINLERDGAKSLQAQLREVLVSAILSGHVEPGEKLPSTRHLSQQLGISRNTAVMVYQGLTDDGYLRTSERSGYFVNETVLEMGMYQAAKASGVTVPDDAVEPIDWSEKLVKRPSRQSNIKKPRDWRSMPYPFIYGQPDQSLFPITDWRDCVYKAMGKKWLDEWSQDTMDNDDPMLVDQIRNRILPRRGIFVGEDQILVTLGAQQALYLAASLLIGPQTRVVVEEPGYADARNIFALRTDNIASIPVSRTGLPIDERLAGADVVYTTPSHQLPTTVTMPTEQRKQLLAEAQARDFIVIEDDYELETNYVGKPLPALKSLDRAGRVLYVGSFSKTLFPGLRLGFVVASPDLISEMRALRRLMVRHPPTNNQRSTAFFLSLGYYDVFVRRLHRAYKERWTQMGQALADFLPQADAVRGMGGSSYWVSMDGRVDTDLLAKKALESGIFIEPGSVYFQGQDRRDAFRLGFSSIDSKMIAPGIEKLAAIAKVT</sequence>
<evidence type="ECO:0000256" key="3">
    <source>
        <dbReference type="ARBA" id="ARBA00023015"/>
    </source>
</evidence>
<dbReference type="InterPro" id="IPR015421">
    <property type="entry name" value="PyrdxlP-dep_Trfase_major"/>
</dbReference>
<dbReference type="PANTHER" id="PTHR46577:SF1">
    <property type="entry name" value="HTH-TYPE TRANSCRIPTIONAL REGULATORY PROTEIN GABR"/>
    <property type="match status" value="1"/>
</dbReference>
<evidence type="ECO:0000256" key="2">
    <source>
        <dbReference type="ARBA" id="ARBA00022898"/>
    </source>
</evidence>
<keyword evidence="5" id="KW-0804">Transcription</keyword>
<dbReference type="GO" id="GO:0008483">
    <property type="term" value="F:transaminase activity"/>
    <property type="evidence" value="ECO:0007669"/>
    <property type="project" value="UniProtKB-KW"/>
</dbReference>
<comment type="similarity">
    <text evidence="1">In the C-terminal section; belongs to the class-I pyridoxal-phosphate-dependent aminotransferase family.</text>
</comment>
<name>A0ABW3FH20_9HYPH</name>
<keyword evidence="4" id="KW-0238">DNA-binding</keyword>
<keyword evidence="7" id="KW-0808">Transferase</keyword>
<dbReference type="InterPro" id="IPR015424">
    <property type="entry name" value="PyrdxlP-dep_Trfase"/>
</dbReference>
<dbReference type="SMART" id="SM00345">
    <property type="entry name" value="HTH_GNTR"/>
    <property type="match status" value="1"/>
</dbReference>
<proteinExistence type="inferred from homology"/>
<accession>A0ABW3FH20</accession>
<dbReference type="Pfam" id="PF00155">
    <property type="entry name" value="Aminotran_1_2"/>
    <property type="match status" value="1"/>
</dbReference>